<proteinExistence type="predicted"/>
<evidence type="ECO:0000313" key="2">
    <source>
        <dbReference type="Proteomes" id="UP000643701"/>
    </source>
</evidence>
<gene>
    <name evidence="1" type="ORF">G7034_05475</name>
</gene>
<dbReference type="RefSeq" id="WP_166399961.1">
    <property type="nucleotide sequence ID" value="NZ_JAANAS010000040.1"/>
</dbReference>
<dbReference type="SUPFAM" id="SSF53756">
    <property type="entry name" value="UDP-Glycosyltransferase/glycogen phosphorylase"/>
    <property type="match status" value="1"/>
</dbReference>
<dbReference type="EMBL" id="JAANAS010000040">
    <property type="protein sequence ID" value="NGZ89698.1"/>
    <property type="molecule type" value="Genomic_DNA"/>
</dbReference>
<comment type="caution">
    <text evidence="1">The sequence shown here is derived from an EMBL/GenBank/DDBJ whole genome shotgun (WGS) entry which is preliminary data.</text>
</comment>
<protein>
    <submittedName>
        <fullName evidence="1">Glycosyltransferase</fullName>
    </submittedName>
</protein>
<sequence>MQKQLLVIGYVWPEPQSSAAGWRMLQLLALFLDHGYQVCFASPAQKTEYSSNLEALGIQEKKIAINDSSVDVFLEMLSPSVVLFDRFMMEEQLGWRIREQCPHALTILDTEDLHFLRKAREKAFKQSNASRDLNLYTDETKRELAAILRCDLSLIISEVEMQLLQRKFGIKESALFYLPFLFSNPLEEAQDLPGFNEREGFMSIGNFLHAPNWDQALYLKEEIWPLIREQLPEATIEIYGAYTSEKVNQLHQPKTGFIVQGRAKNLKEVMSRKRVLLAPLRFGAGLKGKLVDAMRFGLPSVTTSVGAEAIGGKYPWSGEIANNATTIALKAVHYYNRQKPWEKAQKNGFQILAKRFNRSEFEGNLIFTINHLLENLELVRNQNFLGLILNHQHLKSTKYMSLWIEEKNKNKT</sequence>
<organism evidence="1 2">
    <name type="scientific">Psychroflexus maritimus</name>
    <dbReference type="NCBI Taxonomy" id="2714865"/>
    <lineage>
        <taxon>Bacteria</taxon>
        <taxon>Pseudomonadati</taxon>
        <taxon>Bacteroidota</taxon>
        <taxon>Flavobacteriia</taxon>
        <taxon>Flavobacteriales</taxon>
        <taxon>Flavobacteriaceae</taxon>
        <taxon>Psychroflexus</taxon>
    </lineage>
</organism>
<keyword evidence="2" id="KW-1185">Reference proteome</keyword>
<dbReference type="Proteomes" id="UP000643701">
    <property type="component" value="Unassembled WGS sequence"/>
</dbReference>
<dbReference type="Pfam" id="PF13692">
    <property type="entry name" value="Glyco_trans_1_4"/>
    <property type="match status" value="1"/>
</dbReference>
<dbReference type="Gene3D" id="3.40.50.2000">
    <property type="entry name" value="Glycogen Phosphorylase B"/>
    <property type="match status" value="1"/>
</dbReference>
<accession>A0A967AEA7</accession>
<reference evidence="1" key="1">
    <citation type="submission" date="2020-03" db="EMBL/GenBank/DDBJ databases">
        <title>Psychroflexus Maritimus sp. nov., isolate from marine sediment.</title>
        <authorList>
            <person name="Zhong Y.-L."/>
        </authorList>
    </citation>
    <scope>NUCLEOTIDE SEQUENCE</scope>
    <source>
        <strain evidence="1">C1</strain>
    </source>
</reference>
<dbReference type="AlphaFoldDB" id="A0A967AEA7"/>
<evidence type="ECO:0000313" key="1">
    <source>
        <dbReference type="EMBL" id="NGZ89698.1"/>
    </source>
</evidence>
<name>A0A967AEA7_9FLAO</name>